<proteinExistence type="predicted"/>
<accession>A0A545VGZ7</accession>
<reference evidence="1 2" key="1">
    <citation type="journal article" date="2019" name="Appl. Microbiol. Biotechnol.">
        <title>Genome sequence of Isaria javanica and comparative genome analysis insights into family S53 peptidase evolution in fungal entomopathogens.</title>
        <authorList>
            <person name="Lin R."/>
            <person name="Zhang X."/>
            <person name="Xin B."/>
            <person name="Zou M."/>
            <person name="Gao Y."/>
            <person name="Qin F."/>
            <person name="Hu Q."/>
            <person name="Xie B."/>
            <person name="Cheng X."/>
        </authorList>
    </citation>
    <scope>NUCLEOTIDE SEQUENCE [LARGE SCALE GENOMIC DNA]</scope>
    <source>
        <strain evidence="1 2">IJ1G</strain>
    </source>
</reference>
<evidence type="ECO:0000313" key="2">
    <source>
        <dbReference type="Proteomes" id="UP000315783"/>
    </source>
</evidence>
<evidence type="ECO:0000313" key="1">
    <source>
        <dbReference type="EMBL" id="TQW00986.1"/>
    </source>
</evidence>
<dbReference type="Proteomes" id="UP000315783">
    <property type="component" value="Unassembled WGS sequence"/>
</dbReference>
<keyword evidence="2" id="KW-1185">Reference proteome</keyword>
<dbReference type="AlphaFoldDB" id="A0A545VGZ7"/>
<name>A0A545VGZ7_9HYPO</name>
<sequence length="97" mass="10825">MRQHSPALPHDVWMQCDLNCSLTSQLKSGSGIAFKTDMTARARPNRSINGRDDPTYLADGVGAGQATYRYRIPNRVQIYTFQLASPGRFAVHFGNRP</sequence>
<dbReference type="EMBL" id="SPUK01000001">
    <property type="protein sequence ID" value="TQW00986.1"/>
    <property type="molecule type" value="Genomic_DNA"/>
</dbReference>
<organism evidence="1 2">
    <name type="scientific">Cordyceps javanica</name>
    <dbReference type="NCBI Taxonomy" id="43265"/>
    <lineage>
        <taxon>Eukaryota</taxon>
        <taxon>Fungi</taxon>
        <taxon>Dikarya</taxon>
        <taxon>Ascomycota</taxon>
        <taxon>Pezizomycotina</taxon>
        <taxon>Sordariomycetes</taxon>
        <taxon>Hypocreomycetidae</taxon>
        <taxon>Hypocreales</taxon>
        <taxon>Cordycipitaceae</taxon>
        <taxon>Cordyceps</taxon>
    </lineage>
</organism>
<gene>
    <name evidence="1" type="ORF">IF1G_00917</name>
</gene>
<protein>
    <submittedName>
        <fullName evidence="1">Uncharacterized protein</fullName>
    </submittedName>
</protein>
<comment type="caution">
    <text evidence="1">The sequence shown here is derived from an EMBL/GenBank/DDBJ whole genome shotgun (WGS) entry which is preliminary data.</text>
</comment>